<sequence>MKRLFSALLCLALIAGSAACSDDETTRPVLVVNAGESFLSLDALARAGKISVTSSLPWRVTAAAGDKWFTLSATEGPAGYSEIEVTFDRNEGPARSAQLAFASEDLIVPFVVSQSAPKDGYDAPDYYFYAGFGTMPALYAGLHVLSHDKPSYFYYTRSRTFDPDKFPPHVKVTTAADRTSDATEAEKDAMCREMKRRVLEINKADPTAVFGLYVDDLRCRLGYDWFVAQGIDSARVKVSLLSDGTATYNNFYNYFGDPASAQQNWETYAAEVEALDWNHGGRYPETRAEFELESWTWPYYLATRPGYRLVMQNGALLESSCPFITDKLREMQIEDIQPYEMLSTLPESARRQFYDMAGFDYDKFAALFDASPKGNLIIIGTSHQNAASEQQQRDYVARIVGQYGAAYDIFFKPHPADTSSASYETDFPGLTLLPGQMPFEIFVWSLMDHVDMIGGYPSTVFLTVPVDKVRFIFAPDAESLVRPLNLLFRDAANVEWMQ</sequence>
<comment type="caution">
    <text evidence="2">The sequence shown here is derived from an EMBL/GenBank/DDBJ whole genome shotgun (WGS) entry which is preliminary data.</text>
</comment>
<dbReference type="CDD" id="cd14948">
    <property type="entry name" value="BACON"/>
    <property type="match status" value="1"/>
</dbReference>
<dbReference type="EMBL" id="BQOL01000002">
    <property type="protein sequence ID" value="GKI20386.1"/>
    <property type="molecule type" value="Genomic_DNA"/>
</dbReference>
<feature type="chain" id="PRO_5041250184" description="Sialyltransferase" evidence="1">
    <location>
        <begin position="22"/>
        <end position="498"/>
    </location>
</feature>
<dbReference type="RefSeq" id="WP_244077104.1">
    <property type="nucleotide sequence ID" value="NZ_AP025581.1"/>
</dbReference>
<dbReference type="Gene3D" id="3.40.50.11110">
    <property type="entry name" value="Sialyltransferase, C-terminal GT-B Rossman nucleotide-binding domain"/>
    <property type="match status" value="1"/>
</dbReference>
<evidence type="ECO:0000313" key="2">
    <source>
        <dbReference type="EMBL" id="GKI20386.1"/>
    </source>
</evidence>
<evidence type="ECO:0000313" key="3">
    <source>
        <dbReference type="Proteomes" id="UP001055105"/>
    </source>
</evidence>
<protein>
    <recommendedName>
        <fullName evidence="4">Sialyltransferase</fullName>
    </recommendedName>
</protein>
<dbReference type="Gene3D" id="2.60.40.10">
    <property type="entry name" value="Immunoglobulins"/>
    <property type="match status" value="1"/>
</dbReference>
<accession>A0AA37KY76</accession>
<dbReference type="SUPFAM" id="SSF53756">
    <property type="entry name" value="UDP-Glycosyltransferase/glycogen phosphorylase"/>
    <property type="match status" value="1"/>
</dbReference>
<gene>
    <name evidence="2" type="ORF">CE91St16_32940</name>
</gene>
<dbReference type="InterPro" id="IPR024361">
    <property type="entry name" value="BACON"/>
</dbReference>
<evidence type="ECO:0000256" key="1">
    <source>
        <dbReference type="SAM" id="SignalP"/>
    </source>
</evidence>
<organism evidence="2 3">
    <name type="scientific">Alistipes finegoldii</name>
    <dbReference type="NCBI Taxonomy" id="214856"/>
    <lineage>
        <taxon>Bacteria</taxon>
        <taxon>Pseudomonadati</taxon>
        <taxon>Bacteroidota</taxon>
        <taxon>Bacteroidia</taxon>
        <taxon>Bacteroidales</taxon>
        <taxon>Rikenellaceae</taxon>
        <taxon>Alistipes</taxon>
    </lineage>
</organism>
<dbReference type="AlphaFoldDB" id="A0AA37KY76"/>
<dbReference type="InterPro" id="IPR013783">
    <property type="entry name" value="Ig-like_fold"/>
</dbReference>
<dbReference type="Proteomes" id="UP001055105">
    <property type="component" value="Unassembled WGS sequence"/>
</dbReference>
<feature type="signal peptide" evidence="1">
    <location>
        <begin position="1"/>
        <end position="21"/>
    </location>
</feature>
<reference evidence="2" key="1">
    <citation type="submission" date="2022-01" db="EMBL/GenBank/DDBJ databases">
        <title>Novel bile acid biosynthetic pathways are enriched in the microbiome of centenarians.</title>
        <authorList>
            <person name="Sato Y."/>
            <person name="Atarashi K."/>
            <person name="Plichta R.D."/>
            <person name="Arai Y."/>
            <person name="Sasajima S."/>
            <person name="Kearney M.S."/>
            <person name="Suda W."/>
            <person name="Takeshita K."/>
            <person name="Sasaki T."/>
            <person name="Okamoto S."/>
            <person name="Skelly N.A."/>
            <person name="Okamura Y."/>
            <person name="Vlamakis H."/>
            <person name="Li Y."/>
            <person name="Tanoue T."/>
            <person name="Takei H."/>
            <person name="Nittono H."/>
            <person name="Narushima S."/>
            <person name="Irie J."/>
            <person name="Itoh H."/>
            <person name="Moriya K."/>
            <person name="Sugiura Y."/>
            <person name="Suematsu M."/>
            <person name="Moritoki N."/>
            <person name="Shibata S."/>
            <person name="Littman R.D."/>
            <person name="Fischbach A.M."/>
            <person name="Uwamino Y."/>
            <person name="Inoue T."/>
            <person name="Honda A."/>
            <person name="Hattori M."/>
            <person name="Murai T."/>
            <person name="Xavier J.R."/>
            <person name="Hirose N."/>
            <person name="Honda K."/>
        </authorList>
    </citation>
    <scope>NUCLEOTIDE SEQUENCE</scope>
    <source>
        <strain evidence="2">CE91-St16</strain>
    </source>
</reference>
<dbReference type="PROSITE" id="PS51257">
    <property type="entry name" value="PROKAR_LIPOPROTEIN"/>
    <property type="match status" value="1"/>
</dbReference>
<evidence type="ECO:0008006" key="4">
    <source>
        <dbReference type="Google" id="ProtNLM"/>
    </source>
</evidence>
<proteinExistence type="predicted"/>
<keyword evidence="1" id="KW-0732">Signal</keyword>
<name>A0AA37KY76_9BACT</name>